<feature type="transmembrane region" description="Helical" evidence="7">
    <location>
        <begin position="396"/>
        <end position="414"/>
    </location>
</feature>
<dbReference type="AlphaFoldDB" id="A0AA39R982"/>
<dbReference type="Proteomes" id="UP001166286">
    <property type="component" value="Unassembled WGS sequence"/>
</dbReference>
<feature type="transmembrane region" description="Helical" evidence="7">
    <location>
        <begin position="325"/>
        <end position="351"/>
    </location>
</feature>
<protein>
    <recommendedName>
        <fullName evidence="8">Wax synthase domain-containing protein</fullName>
    </recommendedName>
</protein>
<keyword evidence="3" id="KW-0808">Transferase</keyword>
<organism evidence="9 10">
    <name type="scientific">Cladonia borealis</name>
    <dbReference type="NCBI Taxonomy" id="184061"/>
    <lineage>
        <taxon>Eukaryota</taxon>
        <taxon>Fungi</taxon>
        <taxon>Dikarya</taxon>
        <taxon>Ascomycota</taxon>
        <taxon>Pezizomycotina</taxon>
        <taxon>Lecanoromycetes</taxon>
        <taxon>OSLEUM clade</taxon>
        <taxon>Lecanoromycetidae</taxon>
        <taxon>Lecanorales</taxon>
        <taxon>Lecanorineae</taxon>
        <taxon>Cladoniaceae</taxon>
        <taxon>Cladonia</taxon>
    </lineage>
</organism>
<name>A0AA39R982_9LECA</name>
<dbReference type="Pfam" id="PF13813">
    <property type="entry name" value="MBOAT_2"/>
    <property type="match status" value="1"/>
</dbReference>
<evidence type="ECO:0000256" key="2">
    <source>
        <dbReference type="ARBA" id="ARBA00007282"/>
    </source>
</evidence>
<sequence>MSAPTYASTIFQHWSKFHQQRELDQISPLIIPADFSNYILLIVYLVLMRKLPRLSKVPVFLAIVTLSGLSLRSSRTLGVAYGVIVGISSSVCVFLSANLLFLHEPAVDLKRMITSNSNTNHAGDSKGEDKQWQNMPSSAYERLFWVLDLLGSLRALHWSHGQRQNHTPAARLARHPMQTPSLLWTICKLLLIYLFTDLLKEIIAMDPYFWGYTEHDPPDYIKSFLPLPALVQVYRMLVAFATFYIALDLDYTLSILLFANILGPSVAGTWGQEWAYRPLYGNLDSAATRGLQGWWGAWWHQCFRFILTAPTNAIIDKLRIRKRGVLARTLGVVIAFLISGAIHACGSYTAWGQTRPINAFTFFALQPVGIALQIIGSWGLSRLNLMNKTPRQIRRATNIAFAVIWLLLTFPLLADDFAKGGLWLTEPFPISVLQILGLGSQARSGELGFDYGLHFQRGSSWWQTGLVV</sequence>
<keyword evidence="4 7" id="KW-0812">Transmembrane</keyword>
<feature type="transmembrane region" description="Helical" evidence="7">
    <location>
        <begin position="79"/>
        <end position="102"/>
    </location>
</feature>
<dbReference type="PANTHER" id="PTHR31595:SF67">
    <property type="entry name" value="WAX SYNTHASE DOMAIN-CONTAINING PROTEIN"/>
    <property type="match status" value="1"/>
</dbReference>
<evidence type="ECO:0000313" key="10">
    <source>
        <dbReference type="Proteomes" id="UP001166286"/>
    </source>
</evidence>
<comment type="subcellular location">
    <subcellularLocation>
        <location evidence="1">Membrane</location>
        <topology evidence="1">Multi-pass membrane protein</topology>
    </subcellularLocation>
</comment>
<dbReference type="PANTHER" id="PTHR31595">
    <property type="entry name" value="LONG-CHAIN-ALCOHOL O-FATTY-ACYLTRANSFERASE 3-RELATED"/>
    <property type="match status" value="1"/>
</dbReference>
<evidence type="ECO:0000256" key="5">
    <source>
        <dbReference type="ARBA" id="ARBA00022989"/>
    </source>
</evidence>
<dbReference type="GO" id="GO:0016020">
    <property type="term" value="C:membrane"/>
    <property type="evidence" value="ECO:0007669"/>
    <property type="project" value="UniProtKB-SubCell"/>
</dbReference>
<keyword evidence="5 7" id="KW-1133">Transmembrane helix</keyword>
<feature type="domain" description="Wax synthase" evidence="8">
    <location>
        <begin position="276"/>
        <end position="364"/>
    </location>
</feature>
<feature type="transmembrane region" description="Helical" evidence="7">
    <location>
        <begin position="181"/>
        <end position="203"/>
    </location>
</feature>
<feature type="transmembrane region" description="Helical" evidence="7">
    <location>
        <begin position="357"/>
        <end position="375"/>
    </location>
</feature>
<evidence type="ECO:0000313" key="9">
    <source>
        <dbReference type="EMBL" id="KAK0517282.1"/>
    </source>
</evidence>
<dbReference type="EMBL" id="JAFEKC020000001">
    <property type="protein sequence ID" value="KAK0517282.1"/>
    <property type="molecule type" value="Genomic_DNA"/>
</dbReference>
<comment type="caution">
    <text evidence="9">The sequence shown here is derived from an EMBL/GenBank/DDBJ whole genome shotgun (WGS) entry which is preliminary data.</text>
</comment>
<evidence type="ECO:0000259" key="8">
    <source>
        <dbReference type="Pfam" id="PF13813"/>
    </source>
</evidence>
<keyword evidence="6 7" id="KW-0472">Membrane</keyword>
<proteinExistence type="inferred from homology"/>
<dbReference type="InterPro" id="IPR044851">
    <property type="entry name" value="Wax_synthase"/>
</dbReference>
<keyword evidence="10" id="KW-1185">Reference proteome</keyword>
<dbReference type="GO" id="GO:0006629">
    <property type="term" value="P:lipid metabolic process"/>
    <property type="evidence" value="ECO:0007669"/>
    <property type="project" value="InterPro"/>
</dbReference>
<comment type="similarity">
    <text evidence="2">Belongs to the wax synthase family.</text>
</comment>
<dbReference type="InterPro" id="IPR032805">
    <property type="entry name" value="Wax_synthase_dom"/>
</dbReference>
<evidence type="ECO:0000256" key="7">
    <source>
        <dbReference type="SAM" id="Phobius"/>
    </source>
</evidence>
<evidence type="ECO:0000256" key="4">
    <source>
        <dbReference type="ARBA" id="ARBA00022692"/>
    </source>
</evidence>
<reference evidence="9" key="1">
    <citation type="submission" date="2023-03" db="EMBL/GenBank/DDBJ databases">
        <title>Complete genome of Cladonia borealis.</title>
        <authorList>
            <person name="Park H."/>
        </authorList>
    </citation>
    <scope>NUCLEOTIDE SEQUENCE</scope>
    <source>
        <strain evidence="9">ANT050790</strain>
    </source>
</reference>
<evidence type="ECO:0000256" key="3">
    <source>
        <dbReference type="ARBA" id="ARBA00022679"/>
    </source>
</evidence>
<gene>
    <name evidence="9" type="ORF">JMJ35_000437</name>
</gene>
<evidence type="ECO:0000256" key="1">
    <source>
        <dbReference type="ARBA" id="ARBA00004141"/>
    </source>
</evidence>
<evidence type="ECO:0000256" key="6">
    <source>
        <dbReference type="ARBA" id="ARBA00023136"/>
    </source>
</evidence>
<feature type="transmembrane region" description="Helical" evidence="7">
    <location>
        <begin position="223"/>
        <end position="247"/>
    </location>
</feature>
<accession>A0AA39R982</accession>
<dbReference type="GO" id="GO:0008374">
    <property type="term" value="F:O-acyltransferase activity"/>
    <property type="evidence" value="ECO:0007669"/>
    <property type="project" value="InterPro"/>
</dbReference>
<feature type="transmembrane region" description="Helical" evidence="7">
    <location>
        <begin position="26"/>
        <end position="47"/>
    </location>
</feature>